<dbReference type="PRINTS" id="PR00455">
    <property type="entry name" value="HTHTETR"/>
</dbReference>
<dbReference type="Proteomes" id="UP000029072">
    <property type="component" value="Unassembled WGS sequence"/>
</dbReference>
<dbReference type="Gene3D" id="1.10.357.10">
    <property type="entry name" value="Tetracycline Repressor, domain 2"/>
    <property type="match status" value="1"/>
</dbReference>
<evidence type="ECO:0000259" key="3">
    <source>
        <dbReference type="PROSITE" id="PS50977"/>
    </source>
</evidence>
<organism evidence="4 5">
    <name type="scientific">Bifidobacterium callitrichos DSM 23973</name>
    <dbReference type="NCBI Taxonomy" id="1437609"/>
    <lineage>
        <taxon>Bacteria</taxon>
        <taxon>Bacillati</taxon>
        <taxon>Actinomycetota</taxon>
        <taxon>Actinomycetes</taxon>
        <taxon>Bifidobacteriales</taxon>
        <taxon>Bifidobacteriaceae</taxon>
        <taxon>Bifidobacterium</taxon>
    </lineage>
</organism>
<feature type="domain" description="HTH tetR-type" evidence="3">
    <location>
        <begin position="42"/>
        <end position="102"/>
    </location>
</feature>
<sequence length="235" mass="25981">MAMDVDETRMTAVRTAEITYTVAMSSIDTTSTATMTATGKGDARRAAIVRAAREICLEKGFSRITVSDIASRVHMTRSLFYHYFPDKDAVADAVLDDVVGEILSKLEAWNASRETGNIDKALDDMVRLIRALIANEGPFSARMIHEGNAELYIRFIDRIADRIADLLERTVVRDFALLHGMPITNVHETFFTLIVGLISLIRSHANVTDATLKSLIAQTLHLTDYLRSSSMVTAG</sequence>
<dbReference type="InterPro" id="IPR001647">
    <property type="entry name" value="HTH_TetR"/>
</dbReference>
<accession>A0A087A6Q7</accession>
<dbReference type="InterPro" id="IPR050624">
    <property type="entry name" value="HTH-type_Tx_Regulator"/>
</dbReference>
<protein>
    <submittedName>
        <fullName evidence="4">Transcriptional regulator, TetR family</fullName>
    </submittedName>
</protein>
<reference evidence="4 5" key="1">
    <citation type="submission" date="2014-03" db="EMBL/GenBank/DDBJ databases">
        <title>Genomics of Bifidobacteria.</title>
        <authorList>
            <person name="Ventura M."/>
            <person name="Milani C."/>
            <person name="Lugli G.A."/>
        </authorList>
    </citation>
    <scope>NUCLEOTIDE SEQUENCE [LARGE SCALE GENOMIC DNA]</scope>
    <source>
        <strain evidence="4 5">DSM 23973</strain>
    </source>
</reference>
<evidence type="ECO:0000256" key="2">
    <source>
        <dbReference type="PROSITE-ProRule" id="PRU00335"/>
    </source>
</evidence>
<dbReference type="eggNOG" id="COG1309">
    <property type="taxonomic scope" value="Bacteria"/>
</dbReference>
<dbReference type="Pfam" id="PF00440">
    <property type="entry name" value="TetR_N"/>
    <property type="match status" value="1"/>
</dbReference>
<dbReference type="InterPro" id="IPR009057">
    <property type="entry name" value="Homeodomain-like_sf"/>
</dbReference>
<evidence type="ECO:0000256" key="1">
    <source>
        <dbReference type="ARBA" id="ARBA00023125"/>
    </source>
</evidence>
<dbReference type="STRING" id="1437609.BCAL_1392"/>
<name>A0A087A6Q7_9BIFI</name>
<dbReference type="AlphaFoldDB" id="A0A087A6Q7"/>
<dbReference type="EMBL" id="JGYS01000008">
    <property type="protein sequence ID" value="KFI54457.1"/>
    <property type="molecule type" value="Genomic_DNA"/>
</dbReference>
<gene>
    <name evidence="4" type="ORF">BCAL_1392</name>
</gene>
<dbReference type="SUPFAM" id="SSF46689">
    <property type="entry name" value="Homeodomain-like"/>
    <property type="match status" value="1"/>
</dbReference>
<keyword evidence="1 2" id="KW-0238">DNA-binding</keyword>
<evidence type="ECO:0000313" key="5">
    <source>
        <dbReference type="Proteomes" id="UP000029072"/>
    </source>
</evidence>
<evidence type="ECO:0000313" key="4">
    <source>
        <dbReference type="EMBL" id="KFI54457.1"/>
    </source>
</evidence>
<dbReference type="PANTHER" id="PTHR43479">
    <property type="entry name" value="ACREF/ENVCD OPERON REPRESSOR-RELATED"/>
    <property type="match status" value="1"/>
</dbReference>
<dbReference type="GO" id="GO:0003677">
    <property type="term" value="F:DNA binding"/>
    <property type="evidence" value="ECO:0007669"/>
    <property type="project" value="UniProtKB-UniRule"/>
</dbReference>
<proteinExistence type="predicted"/>
<dbReference type="PANTHER" id="PTHR43479:SF11">
    <property type="entry name" value="ACREF_ENVCD OPERON REPRESSOR-RELATED"/>
    <property type="match status" value="1"/>
</dbReference>
<dbReference type="PROSITE" id="PS50977">
    <property type="entry name" value="HTH_TETR_2"/>
    <property type="match status" value="1"/>
</dbReference>
<feature type="DNA-binding region" description="H-T-H motif" evidence="2">
    <location>
        <begin position="65"/>
        <end position="84"/>
    </location>
</feature>
<comment type="caution">
    <text evidence="4">The sequence shown here is derived from an EMBL/GenBank/DDBJ whole genome shotgun (WGS) entry which is preliminary data.</text>
</comment>